<proteinExistence type="predicted"/>
<gene>
    <name evidence="1" type="ORF">HUJ06_015526</name>
</gene>
<comment type="caution">
    <text evidence="1">The sequence shown here is derived from an EMBL/GenBank/DDBJ whole genome shotgun (WGS) entry which is preliminary data.</text>
</comment>
<sequence length="45" mass="4839">MLADCTTNLHSDAEVSNNMIVDNKFIALQTCHSGVASDQVPSFTL</sequence>
<keyword evidence="2" id="KW-1185">Reference proteome</keyword>
<evidence type="ECO:0000313" key="2">
    <source>
        <dbReference type="Proteomes" id="UP000607653"/>
    </source>
</evidence>
<evidence type="ECO:0000313" key="1">
    <source>
        <dbReference type="EMBL" id="DAD41203.1"/>
    </source>
</evidence>
<reference evidence="1 2" key="1">
    <citation type="journal article" date="2020" name="Mol. Biol. Evol.">
        <title>Distinct Expression and Methylation Patterns for Genes with Different Fates following a Single Whole-Genome Duplication in Flowering Plants.</title>
        <authorList>
            <person name="Shi T."/>
            <person name="Rahmani R.S."/>
            <person name="Gugger P.F."/>
            <person name="Wang M."/>
            <person name="Li H."/>
            <person name="Zhang Y."/>
            <person name="Li Z."/>
            <person name="Wang Q."/>
            <person name="Van de Peer Y."/>
            <person name="Marchal K."/>
            <person name="Chen J."/>
        </authorList>
    </citation>
    <scope>NUCLEOTIDE SEQUENCE [LARGE SCALE GENOMIC DNA]</scope>
    <source>
        <tissue evidence="1">Leaf</tissue>
    </source>
</reference>
<dbReference type="AlphaFoldDB" id="A0A822Z9F7"/>
<protein>
    <submittedName>
        <fullName evidence="1">Uncharacterized protein</fullName>
    </submittedName>
</protein>
<organism evidence="1 2">
    <name type="scientific">Nelumbo nucifera</name>
    <name type="common">Sacred lotus</name>
    <dbReference type="NCBI Taxonomy" id="4432"/>
    <lineage>
        <taxon>Eukaryota</taxon>
        <taxon>Viridiplantae</taxon>
        <taxon>Streptophyta</taxon>
        <taxon>Embryophyta</taxon>
        <taxon>Tracheophyta</taxon>
        <taxon>Spermatophyta</taxon>
        <taxon>Magnoliopsida</taxon>
        <taxon>Proteales</taxon>
        <taxon>Nelumbonaceae</taxon>
        <taxon>Nelumbo</taxon>
    </lineage>
</organism>
<accession>A0A822Z9F7</accession>
<dbReference type="Proteomes" id="UP000607653">
    <property type="component" value="Unassembled WGS sequence"/>
</dbReference>
<name>A0A822Z9F7_NELNU</name>
<dbReference type="EMBL" id="DUZY01000005">
    <property type="protein sequence ID" value="DAD41203.1"/>
    <property type="molecule type" value="Genomic_DNA"/>
</dbReference>